<evidence type="ECO:0000313" key="2">
    <source>
        <dbReference type="Proteomes" id="UP000322977"/>
    </source>
</evidence>
<dbReference type="EMBL" id="VSSY01000019">
    <property type="protein sequence ID" value="TYL76149.1"/>
    <property type="molecule type" value="Genomic_DNA"/>
</dbReference>
<name>A0A5D6ETD8_KLEPN</name>
<accession>A0A5D6ETD8</accession>
<gene>
    <name evidence="1" type="ORF">FXN67_19600</name>
</gene>
<reference evidence="1 2" key="1">
    <citation type="submission" date="2019-08" db="EMBL/GenBank/DDBJ databases">
        <title>Phenotypic and genetic characterization of extended-spectrum b-lactamase-producing hypermucoviscous Klebsiella pneumoniae from Chile.</title>
        <authorList>
            <person name="Morales-Leon F."/>
            <person name="Caro C."/>
            <person name="Opazo-Capurro A."/>
            <person name="Lincopan N."/>
            <person name="Dominguez-Yevenes M."/>
            <person name="Lima C."/>
            <person name="Bello-Toledo H."/>
            <person name="Gonzalez-Rocha G."/>
        </authorList>
    </citation>
    <scope>NUCLEOTIDE SEQUENCE [LARGE SCALE GENOMIC DNA]</scope>
    <source>
        <strain evidence="1 2">UCO-494</strain>
    </source>
</reference>
<evidence type="ECO:0000313" key="1">
    <source>
        <dbReference type="EMBL" id="TYL76149.1"/>
    </source>
</evidence>
<sequence>MLYNCYIFICDWIHIFFRKHGFRDHRQRRGRGREKVDYGEGIAMTGFYFALKGDNGANMA</sequence>
<dbReference type="Proteomes" id="UP000322977">
    <property type="component" value="Unassembled WGS sequence"/>
</dbReference>
<proteinExistence type="predicted"/>
<protein>
    <submittedName>
        <fullName evidence="1">Uncharacterized protein</fullName>
    </submittedName>
</protein>
<dbReference type="AlphaFoldDB" id="A0A5D6ETD8"/>
<organism evidence="1 2">
    <name type="scientific">Klebsiella pneumoniae</name>
    <dbReference type="NCBI Taxonomy" id="573"/>
    <lineage>
        <taxon>Bacteria</taxon>
        <taxon>Pseudomonadati</taxon>
        <taxon>Pseudomonadota</taxon>
        <taxon>Gammaproteobacteria</taxon>
        <taxon>Enterobacterales</taxon>
        <taxon>Enterobacteriaceae</taxon>
        <taxon>Klebsiella/Raoultella group</taxon>
        <taxon>Klebsiella</taxon>
        <taxon>Klebsiella pneumoniae complex</taxon>
    </lineage>
</organism>
<comment type="caution">
    <text evidence="1">The sequence shown here is derived from an EMBL/GenBank/DDBJ whole genome shotgun (WGS) entry which is preliminary data.</text>
</comment>